<evidence type="ECO:0000313" key="2">
    <source>
        <dbReference type="EMBL" id="MBI8990320.1"/>
    </source>
</evidence>
<name>A0A934M9L1_9CORY</name>
<evidence type="ECO:0000313" key="3">
    <source>
        <dbReference type="Proteomes" id="UP000645966"/>
    </source>
</evidence>
<evidence type="ECO:0000256" key="1">
    <source>
        <dbReference type="SAM" id="MobiDB-lite"/>
    </source>
</evidence>
<protein>
    <submittedName>
        <fullName evidence="2">Uncharacterized protein</fullName>
    </submittedName>
</protein>
<gene>
    <name evidence="2" type="ORF">JDV75_11205</name>
</gene>
<sequence>MPPLPPSQVIIAAILALIVALMPFLGDSSTGPGSSGTGSIRTSTAPSTPVPSPMTPETTTEAPEPEAAPDEDVTPRPEATVISGPDIVSVTGNRATGYRVELSGRQQLEVGDPVAVPVTPENPTGVVGRVTAVGENAAGTTFTATAVSLAEVYSEFRISREIPVDLPVSLTPEAFTCDGGAGEFVVEVPDLRATVTLRLDISRETTAVSTGLTGSLSLDAVTDSAVFCSVDPSALPRVTVPVEGPLTLAVGATVATESSGPAEMHLTAEDQQTLGAVIVGGRSEPVTAHTLTGASVSAGPADPPGENGVTLSLGGDVALSTGAGSEPGFTVVGDTALSAFPSDRKQDRRCIDVHRQQTLTATTPDRGLLPWTVTPLSERNDSLHAGGSCPGAPDGGQVQLPGGGDVPDSPVGDREVVTTDGPLDALTVATDLRCDPRTADGTPLLSPGPCTTSVTVEGTTYGPAGDEPLQLLSRQIRGAGTITRPTVITTRLAAGTTGVYVDQVDTLVRGSAGWATTTAVRNHADTEQTISVSRALPCGDGPVTGGAEVVCGGPRTGTRMEAYTLGVTASANGGTAELTWNRTLEPGKSAAFRSRLFFDAPSRNLRR</sequence>
<dbReference type="RefSeq" id="WP_198739324.1">
    <property type="nucleotide sequence ID" value="NZ_JAEIOS010000015.1"/>
</dbReference>
<comment type="caution">
    <text evidence="2">The sequence shown here is derived from an EMBL/GenBank/DDBJ whole genome shotgun (WGS) entry which is preliminary data.</text>
</comment>
<reference evidence="2" key="1">
    <citation type="submission" date="2020-12" db="EMBL/GenBank/DDBJ databases">
        <title>Genome public.</title>
        <authorList>
            <person name="Sun Q."/>
        </authorList>
    </citation>
    <scope>NUCLEOTIDE SEQUENCE</scope>
    <source>
        <strain evidence="2">CCM 8863</strain>
    </source>
</reference>
<accession>A0A934M9L1</accession>
<dbReference type="Proteomes" id="UP000645966">
    <property type="component" value="Unassembled WGS sequence"/>
</dbReference>
<feature type="region of interest" description="Disordered" evidence="1">
    <location>
        <begin position="29"/>
        <end position="88"/>
    </location>
</feature>
<keyword evidence="3" id="KW-1185">Reference proteome</keyword>
<proteinExistence type="predicted"/>
<feature type="compositionally biased region" description="Low complexity" evidence="1">
    <location>
        <begin position="29"/>
        <end position="47"/>
    </location>
</feature>
<feature type="compositionally biased region" description="Acidic residues" evidence="1">
    <location>
        <begin position="63"/>
        <end position="72"/>
    </location>
</feature>
<dbReference type="EMBL" id="JAEIOS010000015">
    <property type="protein sequence ID" value="MBI8990320.1"/>
    <property type="molecule type" value="Genomic_DNA"/>
</dbReference>
<organism evidence="2 3">
    <name type="scientific">Corynebacterium meridianum</name>
    <dbReference type="NCBI Taxonomy" id="2765363"/>
    <lineage>
        <taxon>Bacteria</taxon>
        <taxon>Bacillati</taxon>
        <taxon>Actinomycetota</taxon>
        <taxon>Actinomycetes</taxon>
        <taxon>Mycobacteriales</taxon>
        <taxon>Corynebacteriaceae</taxon>
        <taxon>Corynebacterium</taxon>
    </lineage>
</organism>
<dbReference type="AlphaFoldDB" id="A0A934M9L1"/>
<feature type="region of interest" description="Disordered" evidence="1">
    <location>
        <begin position="378"/>
        <end position="418"/>
    </location>
</feature>